<organism evidence="12 13">
    <name type="scientific">Acanthaster planci</name>
    <name type="common">Crown-of-thorns starfish</name>
    <dbReference type="NCBI Taxonomy" id="133434"/>
    <lineage>
        <taxon>Eukaryota</taxon>
        <taxon>Metazoa</taxon>
        <taxon>Echinodermata</taxon>
        <taxon>Eleutherozoa</taxon>
        <taxon>Asterozoa</taxon>
        <taxon>Asteroidea</taxon>
        <taxon>Valvatacea</taxon>
        <taxon>Valvatida</taxon>
        <taxon>Acanthasteridae</taxon>
        <taxon>Acanthaster</taxon>
    </lineage>
</organism>
<dbReference type="Proteomes" id="UP000694845">
    <property type="component" value="Unplaced"/>
</dbReference>
<comment type="similarity">
    <text evidence="4 11">Belongs to the OST1 family.</text>
</comment>
<dbReference type="RefSeq" id="XP_022099893.1">
    <property type="nucleotide sequence ID" value="XM_022244201.1"/>
</dbReference>
<protein>
    <recommendedName>
        <fullName evidence="5 11">Dolichyl-diphosphooligosaccharide--protein glycosyltransferase subunit 1</fullName>
    </recommendedName>
</protein>
<keyword evidence="8 11" id="KW-0256">Endoplasmic reticulum</keyword>
<evidence type="ECO:0000256" key="5">
    <source>
        <dbReference type="ARBA" id="ARBA00017611"/>
    </source>
</evidence>
<evidence type="ECO:0000256" key="1">
    <source>
        <dbReference type="ARBA" id="ARBA00002791"/>
    </source>
</evidence>
<dbReference type="GO" id="GO:0018279">
    <property type="term" value="P:protein N-linked glycosylation via asparagine"/>
    <property type="evidence" value="ECO:0007669"/>
    <property type="project" value="TreeGrafter"/>
</dbReference>
<evidence type="ECO:0000256" key="11">
    <source>
        <dbReference type="RuleBase" id="RU361143"/>
    </source>
</evidence>
<dbReference type="InterPro" id="IPR007676">
    <property type="entry name" value="Ribophorin_I"/>
</dbReference>
<evidence type="ECO:0000256" key="3">
    <source>
        <dbReference type="ARBA" id="ARBA00004922"/>
    </source>
</evidence>
<name>A0A8B7Z2P6_ACAPL</name>
<comment type="subunit">
    <text evidence="11">Component of the oligosaccharyltransferase (OST) complex.</text>
</comment>
<keyword evidence="10 11" id="KW-0472">Membrane</keyword>
<keyword evidence="9 11" id="KW-1133">Transmembrane helix</keyword>
<accession>A0A8B7Z2P6</accession>
<dbReference type="GeneID" id="110984231"/>
<comment type="pathway">
    <text evidence="3 11">Protein modification; protein glycosylation.</text>
</comment>
<reference evidence="13" key="1">
    <citation type="submission" date="2025-08" db="UniProtKB">
        <authorList>
            <consortium name="RefSeq"/>
        </authorList>
    </citation>
    <scope>IDENTIFICATION</scope>
</reference>
<evidence type="ECO:0000256" key="9">
    <source>
        <dbReference type="ARBA" id="ARBA00022989"/>
    </source>
</evidence>
<gene>
    <name evidence="13" type="primary">LOC110984231</name>
</gene>
<sequence>MKSILILPLLLVGLSASVLAGKQEKINTDLVNSNVERTIDLVSQLVKISSIISLRNDGSSAVKSFLLAVDAKRAQHLSYLGAGLKSDDDKKDLKVTRTEVPGNSDGTFYKVELSKSLGAGDTVDVTVDTIFTKDLRPYPAEIPQSEKQYMEFKGNVYFYSPYKTESQTTEVKLASSTIEFYSKINPVTQSDSTISYGPYDNVGPFSEEKIRIHYENNNPFLVVTSMTRVIEVSHWGNIAVEETYDIYHSGAKLKGSFSRYDYQRMQDGYSSIKSFKTILPASAKDVYYRDEIGNISTSNLLEHEDHVELELRPRFPLFGGWKTHYVIGYNLPSYENLYNAGDKYILLMRLLDHVFDDMVVDELTVKVILPEGCKDIDLKTSFDIERKSDELHFTYLDTIGRPVIVARKTNLVEQHIADFELHYSFNKILLLQEPLLVVGAFFILFFTVIILVRLDFSIAKDEASESRMRIASLVESVVEVIEKKRTLYGSYDDAITKFKSTKDSTGFQATLKKLDAEGRAMDKSIQSTVASLKQEGSDIAEKVGELQKLGSLLKEFAHTAVTNAEKVVANKQSKQQYLDLEKALTAKRNDVKSKMDAILATLY</sequence>
<evidence type="ECO:0000256" key="6">
    <source>
        <dbReference type="ARBA" id="ARBA00022692"/>
    </source>
</evidence>
<dbReference type="UniPathway" id="UPA00378"/>
<feature type="signal peptide" evidence="11">
    <location>
        <begin position="1"/>
        <end position="20"/>
    </location>
</feature>
<keyword evidence="7 11" id="KW-0732">Signal</keyword>
<feature type="transmembrane region" description="Helical" evidence="11">
    <location>
        <begin position="435"/>
        <end position="454"/>
    </location>
</feature>
<proteinExistence type="inferred from homology"/>
<keyword evidence="12" id="KW-1185">Reference proteome</keyword>
<evidence type="ECO:0000256" key="2">
    <source>
        <dbReference type="ARBA" id="ARBA00004115"/>
    </source>
</evidence>
<dbReference type="PANTHER" id="PTHR21049">
    <property type="entry name" value="RIBOPHORIN I"/>
    <property type="match status" value="1"/>
</dbReference>
<dbReference type="KEGG" id="aplc:110984231"/>
<feature type="chain" id="PRO_5034610871" description="Dolichyl-diphosphooligosaccharide--protein glycosyltransferase subunit 1" evidence="11">
    <location>
        <begin position="21"/>
        <end position="603"/>
    </location>
</feature>
<dbReference type="OMA" id="RYEYARE"/>
<dbReference type="AlphaFoldDB" id="A0A8B7Z2P6"/>
<dbReference type="GO" id="GO:0008250">
    <property type="term" value="C:oligosaccharyltransferase complex"/>
    <property type="evidence" value="ECO:0007669"/>
    <property type="project" value="UniProtKB-UniRule"/>
</dbReference>
<dbReference type="OrthoDB" id="310030at2759"/>
<comment type="function">
    <text evidence="1 11">Subunit of the oligosaccharyl transferase (OST) complex that catalyzes the initial transfer of a defined glycan (Glc(3)Man(9)GlcNAc(2) in eukaryotes) from the lipid carrier dolichol-pyrophosphate to an asparagine residue within an Asn-X-Ser/Thr consensus motif in nascent polypeptide chains, the first step in protein N-glycosylation. N-glycosylation occurs cotranslationally and the complex associates with the Sec61 complex at the channel-forming translocon complex that mediates protein translocation across the endoplasmic reticulum (ER). All subunits are required for a maximal enzyme activity.</text>
</comment>
<evidence type="ECO:0000256" key="4">
    <source>
        <dbReference type="ARBA" id="ARBA00008905"/>
    </source>
</evidence>
<dbReference type="PANTHER" id="PTHR21049:SF0">
    <property type="entry name" value="DOLICHYL-DIPHOSPHOOLIGOSACCHARIDE--PROTEIN GLYCOSYLTRANSFERASE SUBUNIT 1"/>
    <property type="match status" value="1"/>
</dbReference>
<dbReference type="CTD" id="6184"/>
<evidence type="ECO:0000313" key="13">
    <source>
        <dbReference type="RefSeq" id="XP_022099893.1"/>
    </source>
</evidence>
<dbReference type="Pfam" id="PF04597">
    <property type="entry name" value="Ribophorin_I"/>
    <property type="match status" value="1"/>
</dbReference>
<comment type="subcellular location">
    <subcellularLocation>
        <location evidence="2 11">Endoplasmic reticulum membrane</location>
        <topology evidence="2 11">Single-pass type I membrane protein</topology>
    </subcellularLocation>
</comment>
<keyword evidence="6 11" id="KW-0812">Transmembrane</keyword>
<evidence type="ECO:0000256" key="8">
    <source>
        <dbReference type="ARBA" id="ARBA00022824"/>
    </source>
</evidence>
<evidence type="ECO:0000256" key="7">
    <source>
        <dbReference type="ARBA" id="ARBA00022729"/>
    </source>
</evidence>
<evidence type="ECO:0000256" key="10">
    <source>
        <dbReference type="ARBA" id="ARBA00023136"/>
    </source>
</evidence>
<evidence type="ECO:0000313" key="12">
    <source>
        <dbReference type="Proteomes" id="UP000694845"/>
    </source>
</evidence>